<reference evidence="2 3" key="1">
    <citation type="submission" date="2022-09" db="EMBL/GenBank/DDBJ databases">
        <authorList>
            <person name="Han X.L."/>
            <person name="Wang Q."/>
            <person name="Lu T."/>
        </authorList>
    </citation>
    <scope>NUCLEOTIDE SEQUENCE [LARGE SCALE GENOMIC DNA]</scope>
    <source>
        <strain evidence="2 3">WQ 127069</strain>
    </source>
</reference>
<accession>A0ABT2UM22</accession>
<sequence>MEYQTIDYWDEQIWNQAAPIYRQGFDPDNSKPTTIIRRSIERKLCQLHIASNQSDIIAMALTGKLEGINGLLIDYMAVREDSRGQGIGKMFLDYIIGWSRSALQSTGAVIEIESEDNATNLQRLHFWQQYGFTLTSYVHTYIWVPEKYQALYLIWQPDSQIPQDGEILFEHISLFHNRAYAKK</sequence>
<proteinExistence type="predicted"/>
<dbReference type="Pfam" id="PF13508">
    <property type="entry name" value="Acetyltransf_7"/>
    <property type="match status" value="1"/>
</dbReference>
<dbReference type="EMBL" id="JAOQIO010000084">
    <property type="protein sequence ID" value="MCU6794709.1"/>
    <property type="molecule type" value="Genomic_DNA"/>
</dbReference>
<organism evidence="2 3">
    <name type="scientific">Paenibacillus baimaensis</name>
    <dbReference type="NCBI Taxonomy" id="2982185"/>
    <lineage>
        <taxon>Bacteria</taxon>
        <taxon>Bacillati</taxon>
        <taxon>Bacillota</taxon>
        <taxon>Bacilli</taxon>
        <taxon>Bacillales</taxon>
        <taxon>Paenibacillaceae</taxon>
        <taxon>Paenibacillus</taxon>
    </lineage>
</organism>
<protein>
    <submittedName>
        <fullName evidence="2">GNAT family N-acetyltransferase</fullName>
    </submittedName>
</protein>
<dbReference type="PROSITE" id="PS51186">
    <property type="entry name" value="GNAT"/>
    <property type="match status" value="1"/>
</dbReference>
<keyword evidence="3" id="KW-1185">Reference proteome</keyword>
<dbReference type="RefSeq" id="WP_262685814.1">
    <property type="nucleotide sequence ID" value="NZ_JAOQIO010000084.1"/>
</dbReference>
<dbReference type="InterPro" id="IPR000182">
    <property type="entry name" value="GNAT_dom"/>
</dbReference>
<comment type="caution">
    <text evidence="2">The sequence shown here is derived from an EMBL/GenBank/DDBJ whole genome shotgun (WGS) entry which is preliminary data.</text>
</comment>
<name>A0ABT2UM22_9BACL</name>
<evidence type="ECO:0000313" key="2">
    <source>
        <dbReference type="EMBL" id="MCU6794709.1"/>
    </source>
</evidence>
<dbReference type="Gene3D" id="3.40.630.30">
    <property type="match status" value="1"/>
</dbReference>
<evidence type="ECO:0000259" key="1">
    <source>
        <dbReference type="PROSITE" id="PS51186"/>
    </source>
</evidence>
<dbReference type="CDD" id="cd04301">
    <property type="entry name" value="NAT_SF"/>
    <property type="match status" value="1"/>
</dbReference>
<evidence type="ECO:0000313" key="3">
    <source>
        <dbReference type="Proteomes" id="UP001652445"/>
    </source>
</evidence>
<dbReference type="Proteomes" id="UP001652445">
    <property type="component" value="Unassembled WGS sequence"/>
</dbReference>
<dbReference type="SUPFAM" id="SSF55729">
    <property type="entry name" value="Acyl-CoA N-acyltransferases (Nat)"/>
    <property type="match status" value="1"/>
</dbReference>
<dbReference type="InterPro" id="IPR016181">
    <property type="entry name" value="Acyl_CoA_acyltransferase"/>
</dbReference>
<gene>
    <name evidence="2" type="ORF">OB236_21595</name>
</gene>
<feature type="domain" description="N-acetyltransferase" evidence="1">
    <location>
        <begin position="4"/>
        <end position="158"/>
    </location>
</feature>